<comment type="caution">
    <text evidence="1">The sequence shown here is derived from an EMBL/GenBank/DDBJ whole genome shotgun (WGS) entry which is preliminary data.</text>
</comment>
<feature type="non-terminal residue" evidence="1">
    <location>
        <position position="460"/>
    </location>
</feature>
<gene>
    <name evidence="1" type="ORF">BDR25DRAFT_263517</name>
</gene>
<accession>A0ACB6QRV4</accession>
<proteinExistence type="predicted"/>
<protein>
    <submittedName>
        <fullName evidence="1">Ankyrin-1</fullName>
    </submittedName>
</protein>
<evidence type="ECO:0000313" key="2">
    <source>
        <dbReference type="Proteomes" id="UP000799755"/>
    </source>
</evidence>
<dbReference type="Proteomes" id="UP000799755">
    <property type="component" value="Unassembled WGS sequence"/>
</dbReference>
<reference evidence="1" key="1">
    <citation type="journal article" date="2020" name="Stud. Mycol.">
        <title>101 Dothideomycetes genomes: a test case for predicting lifestyles and emergence of pathogens.</title>
        <authorList>
            <person name="Haridas S."/>
            <person name="Albert R."/>
            <person name="Binder M."/>
            <person name="Bloem J."/>
            <person name="Labutti K."/>
            <person name="Salamov A."/>
            <person name="Andreopoulos B."/>
            <person name="Baker S."/>
            <person name="Barry K."/>
            <person name="Bills G."/>
            <person name="Bluhm B."/>
            <person name="Cannon C."/>
            <person name="Castanera R."/>
            <person name="Culley D."/>
            <person name="Daum C."/>
            <person name="Ezra D."/>
            <person name="Gonzalez J."/>
            <person name="Henrissat B."/>
            <person name="Kuo A."/>
            <person name="Liang C."/>
            <person name="Lipzen A."/>
            <person name="Lutzoni F."/>
            <person name="Magnuson J."/>
            <person name="Mondo S."/>
            <person name="Nolan M."/>
            <person name="Ohm R."/>
            <person name="Pangilinan J."/>
            <person name="Park H.-J."/>
            <person name="Ramirez L."/>
            <person name="Alfaro M."/>
            <person name="Sun H."/>
            <person name="Tritt A."/>
            <person name="Yoshinaga Y."/>
            <person name="Zwiers L.-H."/>
            <person name="Turgeon B."/>
            <person name="Goodwin S."/>
            <person name="Spatafora J."/>
            <person name="Crous P."/>
            <person name="Grigoriev I."/>
        </authorList>
    </citation>
    <scope>NUCLEOTIDE SEQUENCE</scope>
    <source>
        <strain evidence="1">ATCC 200398</strain>
    </source>
</reference>
<keyword evidence="2" id="KW-1185">Reference proteome</keyword>
<sequence>MEPAGLAVGTIALVSLFSTCLEALEKLDNYKNFQIDSHHLAAQFEVDKLRFEKWGLAVGTAKFLWINGPAGFGKTILCARVIEHLSCTLKEPLAHFFFSSDFDSHGDLYVAVRSWIFQLISHQRAFEVVYEKWGAQYGQKATRATIVKIFREITQAIPKCTFILDGLDECIWIGENQKYGYPNSVAEFLETIRQAVADTTTRIMIVSRIEPQIRQGFWNYTSENFFEYNISIEDVQPDTVAYSRSIVNRKLFKKNETTKDDISQKMADRCNGQFLWLRMQEDSLDGWMNKKQLEDTIGGTPIGLEQLYDRTWSQISHFPDWKKGRAVSILRWAAFALQPLTVCEIAEALLVHDDYDDLPIEEMPDSIDEDYINSGILGLCGSLLEVRGTLSEPHLGLRTVHLTHFTVKEFLIIQLPIQGGSIGANRRLSTSVEAVQGSILAKTCLRYINFPRVWQLAPHV</sequence>
<name>A0ACB6QRV4_9PLEO</name>
<dbReference type="EMBL" id="MU003511">
    <property type="protein sequence ID" value="KAF2469631.1"/>
    <property type="molecule type" value="Genomic_DNA"/>
</dbReference>
<organism evidence="1 2">
    <name type="scientific">Lindgomyces ingoldianus</name>
    <dbReference type="NCBI Taxonomy" id="673940"/>
    <lineage>
        <taxon>Eukaryota</taxon>
        <taxon>Fungi</taxon>
        <taxon>Dikarya</taxon>
        <taxon>Ascomycota</taxon>
        <taxon>Pezizomycotina</taxon>
        <taxon>Dothideomycetes</taxon>
        <taxon>Pleosporomycetidae</taxon>
        <taxon>Pleosporales</taxon>
        <taxon>Lindgomycetaceae</taxon>
        <taxon>Lindgomyces</taxon>
    </lineage>
</organism>
<evidence type="ECO:0000313" key="1">
    <source>
        <dbReference type="EMBL" id="KAF2469631.1"/>
    </source>
</evidence>